<sequence length="243" mass="27530">MKLYRLLILLLFVSCVDNDAPGLVVDEELILSNFLENKTYIKDNVIACAASNDKIPDLINVYFYPEEGAGNFKLYVSGAENGNDFSKYGLVESGSQSFLDGTMRQFVTRSELKWFVVVYKIENTIHISTPIRSKVFSQPTLYDANVTINQETSGMPKFSWDIESEENNAIFFEVVTTSNSEFLSGTYTHENNFQYYKLNNVVLNVTKGTPPDLILGDTYNFIVMDVSLDNWVNKVIMTSFTAE</sequence>
<gene>
    <name evidence="2" type="ORF">FUA24_16020</name>
</gene>
<accession>A0A5D0HTT8</accession>
<evidence type="ECO:0000256" key="1">
    <source>
        <dbReference type="SAM" id="SignalP"/>
    </source>
</evidence>
<feature type="chain" id="PRO_5022824761" evidence="1">
    <location>
        <begin position="20"/>
        <end position="243"/>
    </location>
</feature>
<keyword evidence="3" id="KW-1185">Reference proteome</keyword>
<dbReference type="EMBL" id="VSDQ01000679">
    <property type="protein sequence ID" value="TYA74813.1"/>
    <property type="molecule type" value="Genomic_DNA"/>
</dbReference>
<comment type="caution">
    <text evidence="2">The sequence shown here is derived from an EMBL/GenBank/DDBJ whole genome shotgun (WGS) entry which is preliminary data.</text>
</comment>
<name>A0A5D0HTT8_9FLAO</name>
<dbReference type="RefSeq" id="WP_148544056.1">
    <property type="nucleotide sequence ID" value="NZ_VSDQ01000679.1"/>
</dbReference>
<organism evidence="2 3">
    <name type="scientific">Seonamhaeicola marinus</name>
    <dbReference type="NCBI Taxonomy" id="1912246"/>
    <lineage>
        <taxon>Bacteria</taxon>
        <taxon>Pseudomonadati</taxon>
        <taxon>Bacteroidota</taxon>
        <taxon>Flavobacteriia</taxon>
        <taxon>Flavobacteriales</taxon>
        <taxon>Flavobacteriaceae</taxon>
    </lineage>
</organism>
<feature type="signal peptide" evidence="1">
    <location>
        <begin position="1"/>
        <end position="19"/>
    </location>
</feature>
<evidence type="ECO:0000313" key="3">
    <source>
        <dbReference type="Proteomes" id="UP000323930"/>
    </source>
</evidence>
<proteinExistence type="predicted"/>
<reference evidence="2 3" key="1">
    <citation type="submission" date="2019-08" db="EMBL/GenBank/DDBJ databases">
        <title>Seonamhaeicola sediminis sp. nov., isolated from marine sediment.</title>
        <authorList>
            <person name="Cao W.R."/>
        </authorList>
    </citation>
    <scope>NUCLEOTIDE SEQUENCE [LARGE SCALE GENOMIC DNA]</scope>
    <source>
        <strain evidence="2 3">B011</strain>
    </source>
</reference>
<protein>
    <submittedName>
        <fullName evidence="2">Uncharacterized protein</fullName>
    </submittedName>
</protein>
<dbReference type="OrthoDB" id="1177023at2"/>
<dbReference type="Proteomes" id="UP000323930">
    <property type="component" value="Unassembled WGS sequence"/>
</dbReference>
<keyword evidence="1" id="KW-0732">Signal</keyword>
<evidence type="ECO:0000313" key="2">
    <source>
        <dbReference type="EMBL" id="TYA74813.1"/>
    </source>
</evidence>
<dbReference type="AlphaFoldDB" id="A0A5D0HTT8"/>